<keyword evidence="2" id="KW-1185">Reference proteome</keyword>
<evidence type="ECO:0000313" key="1">
    <source>
        <dbReference type="EMBL" id="KAK8493983.1"/>
    </source>
</evidence>
<sequence>MSLPSINKAERPITLIGPIFRKSRNQSEIGMVEHSFRSSEQFLLSTSPCLASVQSVFYCCYFQLRLSMESRFSLYHMVIVEMAQQSYLQRRNHGISFSPLSYGKCGNALAFGLARDGASRDFFLQGMVVGPLFSVLSYLCQECS</sequence>
<proteinExistence type="predicted"/>
<dbReference type="Proteomes" id="UP001472677">
    <property type="component" value="Unassembled WGS sequence"/>
</dbReference>
<protein>
    <submittedName>
        <fullName evidence="1">Uncharacterized protein</fullName>
    </submittedName>
</protein>
<dbReference type="EMBL" id="JBBPBM010000581">
    <property type="protein sequence ID" value="KAK8493983.1"/>
    <property type="molecule type" value="Genomic_DNA"/>
</dbReference>
<organism evidence="1 2">
    <name type="scientific">Hibiscus sabdariffa</name>
    <name type="common">roselle</name>
    <dbReference type="NCBI Taxonomy" id="183260"/>
    <lineage>
        <taxon>Eukaryota</taxon>
        <taxon>Viridiplantae</taxon>
        <taxon>Streptophyta</taxon>
        <taxon>Embryophyta</taxon>
        <taxon>Tracheophyta</taxon>
        <taxon>Spermatophyta</taxon>
        <taxon>Magnoliopsida</taxon>
        <taxon>eudicotyledons</taxon>
        <taxon>Gunneridae</taxon>
        <taxon>Pentapetalae</taxon>
        <taxon>rosids</taxon>
        <taxon>malvids</taxon>
        <taxon>Malvales</taxon>
        <taxon>Malvaceae</taxon>
        <taxon>Malvoideae</taxon>
        <taxon>Hibiscus</taxon>
    </lineage>
</organism>
<gene>
    <name evidence="1" type="ORF">V6N12_035148</name>
</gene>
<evidence type="ECO:0000313" key="2">
    <source>
        <dbReference type="Proteomes" id="UP001472677"/>
    </source>
</evidence>
<comment type="caution">
    <text evidence="1">The sequence shown here is derived from an EMBL/GenBank/DDBJ whole genome shotgun (WGS) entry which is preliminary data.</text>
</comment>
<accession>A0ABR2AKG9</accession>
<reference evidence="1 2" key="1">
    <citation type="journal article" date="2024" name="G3 (Bethesda)">
        <title>Genome assembly of Hibiscus sabdariffa L. provides insights into metabolisms of medicinal natural products.</title>
        <authorList>
            <person name="Kim T."/>
        </authorList>
    </citation>
    <scope>NUCLEOTIDE SEQUENCE [LARGE SCALE GENOMIC DNA]</scope>
    <source>
        <strain evidence="1">TK-2024</strain>
        <tissue evidence="1">Old leaves</tissue>
    </source>
</reference>
<name>A0ABR2AKG9_9ROSI</name>